<protein>
    <submittedName>
        <fullName evidence="1">Uncharacterized protein</fullName>
    </submittedName>
</protein>
<evidence type="ECO:0000313" key="1">
    <source>
        <dbReference type="EMBL" id="KAJ2971307.1"/>
    </source>
</evidence>
<name>A0ACC1MWD4_9HYPO</name>
<sequence length="360" mass="39776">MYRYGHNHTQPTEVPDTPAAQHWRITLPAVSLTFGILASLVVGLRVYASRLASCKIRADDVIMAASVVLMWGTVASALLKAFTGVGIPGWELPTEQRHLQDFSSWLLLKFWASSTACCKVAIVLFLHRVVGFTRPIKITLITIATITVAWGLAAIFFTTFTCKPVSFYWNKSGHKGHCMSRRAYRDGNIVLSMISMVTDVAILIIPMPTLWRSQMSKSQKIAMTSVFGIGLFGLETLWTVLENEFAVICGCAPQMAPLFRSLRINSKTKSSGYAGMFDTSVLGRHTKMSVIKTTVRFTGSPAIPGTRLSTRETRASSEIELKGIEVHTVINQEVSAERRSHNYDSERSSTAVESGSYSRI</sequence>
<reference evidence="1" key="1">
    <citation type="submission" date="2022-08" db="EMBL/GenBank/DDBJ databases">
        <title>Genome Sequence of Lecanicillium fungicola.</title>
        <authorList>
            <person name="Buettner E."/>
        </authorList>
    </citation>
    <scope>NUCLEOTIDE SEQUENCE</scope>
    <source>
        <strain evidence="1">Babe33</strain>
    </source>
</reference>
<dbReference type="Proteomes" id="UP001143910">
    <property type="component" value="Unassembled WGS sequence"/>
</dbReference>
<keyword evidence="2" id="KW-1185">Reference proteome</keyword>
<comment type="caution">
    <text evidence="1">The sequence shown here is derived from an EMBL/GenBank/DDBJ whole genome shotgun (WGS) entry which is preliminary data.</text>
</comment>
<gene>
    <name evidence="1" type="ORF">NQ176_g7758</name>
</gene>
<organism evidence="1 2">
    <name type="scientific">Zarea fungicola</name>
    <dbReference type="NCBI Taxonomy" id="93591"/>
    <lineage>
        <taxon>Eukaryota</taxon>
        <taxon>Fungi</taxon>
        <taxon>Dikarya</taxon>
        <taxon>Ascomycota</taxon>
        <taxon>Pezizomycotina</taxon>
        <taxon>Sordariomycetes</taxon>
        <taxon>Hypocreomycetidae</taxon>
        <taxon>Hypocreales</taxon>
        <taxon>Cordycipitaceae</taxon>
        <taxon>Zarea</taxon>
    </lineage>
</organism>
<dbReference type="EMBL" id="JANJQO010001366">
    <property type="protein sequence ID" value="KAJ2971307.1"/>
    <property type="molecule type" value="Genomic_DNA"/>
</dbReference>
<accession>A0ACC1MWD4</accession>
<evidence type="ECO:0000313" key="2">
    <source>
        <dbReference type="Proteomes" id="UP001143910"/>
    </source>
</evidence>
<proteinExistence type="predicted"/>